<dbReference type="Gene3D" id="2.60.40.10">
    <property type="entry name" value="Immunoglobulins"/>
    <property type="match status" value="1"/>
</dbReference>
<name>A0A085MCG1_9BILA</name>
<organism evidence="4 6">
    <name type="scientific">Trichuris suis</name>
    <name type="common">pig whipworm</name>
    <dbReference type="NCBI Taxonomy" id="68888"/>
    <lineage>
        <taxon>Eukaryota</taxon>
        <taxon>Metazoa</taxon>
        <taxon>Ecdysozoa</taxon>
        <taxon>Nematoda</taxon>
        <taxon>Enoplea</taxon>
        <taxon>Dorylaimia</taxon>
        <taxon>Trichinellida</taxon>
        <taxon>Trichuridae</taxon>
        <taxon>Trichuris</taxon>
    </lineage>
</organism>
<dbReference type="SUPFAM" id="SSF49354">
    <property type="entry name" value="PapD-like"/>
    <property type="match status" value="1"/>
</dbReference>
<accession>A0A085MCG1</accession>
<evidence type="ECO:0000313" key="6">
    <source>
        <dbReference type="Proteomes" id="UP000030764"/>
    </source>
</evidence>
<gene>
    <name evidence="4" type="ORF">M513_04089</name>
    <name evidence="5" type="ORF">M514_04089</name>
</gene>
<dbReference type="InterPro" id="IPR013783">
    <property type="entry name" value="Ig-like_fold"/>
</dbReference>
<protein>
    <recommendedName>
        <fullName evidence="1">Major sperm protein</fullName>
    </recommendedName>
</protein>
<keyword evidence="6" id="KW-1185">Reference proteome</keyword>
<keyword evidence="1" id="KW-0963">Cytoplasm</keyword>
<reference evidence="4 6" key="1">
    <citation type="journal article" date="2014" name="Nat. Genet.">
        <title>Genome and transcriptome of the porcine whipworm Trichuris suis.</title>
        <authorList>
            <person name="Jex A.R."/>
            <person name="Nejsum P."/>
            <person name="Schwarz E.M."/>
            <person name="Hu L."/>
            <person name="Young N.D."/>
            <person name="Hall R.S."/>
            <person name="Korhonen P.K."/>
            <person name="Liao S."/>
            <person name="Thamsborg S."/>
            <person name="Xia J."/>
            <person name="Xu P."/>
            <person name="Wang S."/>
            <person name="Scheerlinck J.P."/>
            <person name="Hofmann A."/>
            <person name="Sternberg P.W."/>
            <person name="Wang J."/>
            <person name="Gasser R.B."/>
        </authorList>
    </citation>
    <scope>NUCLEOTIDE SEQUENCE [LARGE SCALE GENOMIC DNA]</scope>
    <source>
        <strain evidence="5">DCEP-RM93F</strain>
        <strain evidence="4">DCEP-RM93M</strain>
    </source>
</reference>
<dbReference type="AlphaFoldDB" id="A0A085MCG1"/>
<keyword evidence="1" id="KW-0206">Cytoskeleton</keyword>
<evidence type="ECO:0000313" key="5">
    <source>
        <dbReference type="EMBL" id="KFD68386.1"/>
    </source>
</evidence>
<evidence type="ECO:0000259" key="3">
    <source>
        <dbReference type="PROSITE" id="PS50202"/>
    </source>
</evidence>
<dbReference type="EMBL" id="KL363203">
    <property type="protein sequence ID" value="KFD54907.1"/>
    <property type="molecule type" value="Genomic_DNA"/>
</dbReference>
<sequence>LTAWPRELSFYSPCKWKQSSSLSLTNPSNHTVAVKVKTTNANVGATAIYFYVKAKSTKVLKIICTPVGRMCSLKHHHDRLSFCYITVDKENANIKRLWEHEKSWHEVEVRITFKDLPPGMKKAKTKITADDKVKKPETSMKKEEEEKIADIAAVKGKTDKQKAREDDKFVKPEEGDKKEAIAEAAAAEGEKGKQGGATEAAQRLASEMKEMKKEIYTNRGTNVQGDACKSIEQIAKEFRQVEAQNKTKGITQVREAYEAVKKAAISENNDKSQQNIAKMEILPDDQNKIVKQTEMNKTDDKSKIDCEGKQMEREIPKAIVKEQTPVEPIDQLPLNVRLEEKAETHCQQQQVCKGSANEQASIDPAGKAPVSVLTKGQSAPNFAKTTKGGISLQNAPLEPAEQQLETPDQSERCNEKMGWKTKIRNVFHKGPPAKQKKAE</sequence>
<comment type="function">
    <text evidence="1">Central component in molecular interactions underlying sperm crawling. Forms an extensive filament system that extends from sperm villipoda, along the leading edge of the pseudopod.</text>
</comment>
<dbReference type="InterPro" id="IPR000535">
    <property type="entry name" value="MSP_dom"/>
</dbReference>
<dbReference type="Proteomes" id="UP000030758">
    <property type="component" value="Unassembled WGS sequence"/>
</dbReference>
<proteinExistence type="predicted"/>
<evidence type="ECO:0000256" key="1">
    <source>
        <dbReference type="RuleBase" id="RU003425"/>
    </source>
</evidence>
<evidence type="ECO:0000313" key="4">
    <source>
        <dbReference type="EMBL" id="KFD54907.1"/>
    </source>
</evidence>
<feature type="compositionally biased region" description="Basic and acidic residues" evidence="2">
    <location>
        <begin position="156"/>
        <end position="178"/>
    </location>
</feature>
<dbReference type="InterPro" id="IPR008962">
    <property type="entry name" value="PapD-like_sf"/>
</dbReference>
<evidence type="ECO:0000256" key="2">
    <source>
        <dbReference type="SAM" id="MobiDB-lite"/>
    </source>
</evidence>
<dbReference type="Proteomes" id="UP000030764">
    <property type="component" value="Unassembled WGS sequence"/>
</dbReference>
<feature type="domain" description="MSP" evidence="3">
    <location>
        <begin position="1"/>
        <end position="116"/>
    </location>
</feature>
<feature type="non-terminal residue" evidence="4">
    <location>
        <position position="1"/>
    </location>
</feature>
<feature type="compositionally biased region" description="Basic and acidic residues" evidence="2">
    <location>
        <begin position="127"/>
        <end position="149"/>
    </location>
</feature>
<dbReference type="EMBL" id="KL367505">
    <property type="protein sequence ID" value="KFD68386.1"/>
    <property type="molecule type" value="Genomic_DNA"/>
</dbReference>
<dbReference type="PROSITE" id="PS50202">
    <property type="entry name" value="MSP"/>
    <property type="match status" value="1"/>
</dbReference>
<dbReference type="Pfam" id="PF00635">
    <property type="entry name" value="Motile_Sperm"/>
    <property type="match status" value="1"/>
</dbReference>
<feature type="region of interest" description="Disordered" evidence="2">
    <location>
        <begin position="124"/>
        <end position="178"/>
    </location>
</feature>